<evidence type="ECO:0000256" key="2">
    <source>
        <dbReference type="PROSITE-ProRule" id="PRU00035"/>
    </source>
</evidence>
<evidence type="ECO:0000259" key="4">
    <source>
        <dbReference type="PROSITE" id="PS50014"/>
    </source>
</evidence>
<dbReference type="GeneID" id="110799586"/>
<feature type="compositionally biased region" description="Low complexity" evidence="3">
    <location>
        <begin position="27"/>
        <end position="42"/>
    </location>
</feature>
<dbReference type="PRINTS" id="PR00503">
    <property type="entry name" value="BROMODOMAIN"/>
</dbReference>
<feature type="compositionally biased region" description="Acidic residues" evidence="3">
    <location>
        <begin position="43"/>
        <end position="52"/>
    </location>
</feature>
<dbReference type="AlphaFoldDB" id="A0A9R0J3I7"/>
<feature type="region of interest" description="Disordered" evidence="3">
    <location>
        <begin position="165"/>
        <end position="219"/>
    </location>
</feature>
<protein>
    <recommendedName>
        <fullName evidence="4">Bromo domain-containing protein</fullName>
    </recommendedName>
</protein>
<feature type="compositionally biased region" description="Polar residues" evidence="3">
    <location>
        <begin position="246"/>
        <end position="256"/>
    </location>
</feature>
<feature type="compositionally biased region" description="Basic and acidic residues" evidence="3">
    <location>
        <begin position="589"/>
        <end position="600"/>
    </location>
</feature>
<dbReference type="Pfam" id="PF00439">
    <property type="entry name" value="Bromodomain"/>
    <property type="match status" value="1"/>
</dbReference>
<dbReference type="PANTHER" id="PTHR47809">
    <property type="entry name" value="DNA-BINDING BROMODOMAIN-CONTAINING PROTEIN"/>
    <property type="match status" value="1"/>
</dbReference>
<feature type="compositionally biased region" description="Acidic residues" evidence="3">
    <location>
        <begin position="615"/>
        <end position="625"/>
    </location>
</feature>
<keyword evidence="5" id="KW-1185">Reference proteome</keyword>
<dbReference type="InterPro" id="IPR018359">
    <property type="entry name" value="Bromodomain_CS"/>
</dbReference>
<gene>
    <name evidence="6" type="primary">LOC110799586</name>
</gene>
<feature type="region of interest" description="Disordered" evidence="3">
    <location>
        <begin position="243"/>
        <end position="294"/>
    </location>
</feature>
<dbReference type="PANTHER" id="PTHR47809:SF2">
    <property type="entry name" value="DNA-BINDING BROMODOMAIN-CONTAINING PROTEIN"/>
    <property type="match status" value="1"/>
</dbReference>
<dbReference type="Proteomes" id="UP000813463">
    <property type="component" value="Chromosome 3"/>
</dbReference>
<reference evidence="6" key="2">
    <citation type="submission" date="2025-08" db="UniProtKB">
        <authorList>
            <consortium name="RefSeq"/>
        </authorList>
    </citation>
    <scope>IDENTIFICATION</scope>
    <source>
        <tissue evidence="6">Leaf</tissue>
    </source>
</reference>
<feature type="region of interest" description="Disordered" evidence="3">
    <location>
        <begin position="516"/>
        <end position="538"/>
    </location>
</feature>
<name>A0A9R0J3I7_SPIOL</name>
<evidence type="ECO:0000256" key="3">
    <source>
        <dbReference type="SAM" id="MobiDB-lite"/>
    </source>
</evidence>
<dbReference type="SUPFAM" id="SSF47370">
    <property type="entry name" value="Bromodomain"/>
    <property type="match status" value="1"/>
</dbReference>
<reference evidence="5" key="1">
    <citation type="journal article" date="2021" name="Nat. Commun.">
        <title>Genomic analyses provide insights into spinach domestication and the genetic basis of agronomic traits.</title>
        <authorList>
            <person name="Cai X."/>
            <person name="Sun X."/>
            <person name="Xu C."/>
            <person name="Sun H."/>
            <person name="Wang X."/>
            <person name="Ge C."/>
            <person name="Zhang Z."/>
            <person name="Wang Q."/>
            <person name="Fei Z."/>
            <person name="Jiao C."/>
            <person name="Wang Q."/>
        </authorList>
    </citation>
    <scope>NUCLEOTIDE SEQUENCE [LARGE SCALE GENOMIC DNA]</scope>
    <source>
        <strain evidence="5">cv. Varoflay</strain>
    </source>
</reference>
<organism evidence="5 6">
    <name type="scientific">Spinacia oleracea</name>
    <name type="common">Spinach</name>
    <dbReference type="NCBI Taxonomy" id="3562"/>
    <lineage>
        <taxon>Eukaryota</taxon>
        <taxon>Viridiplantae</taxon>
        <taxon>Streptophyta</taxon>
        <taxon>Embryophyta</taxon>
        <taxon>Tracheophyta</taxon>
        <taxon>Spermatophyta</taxon>
        <taxon>Magnoliopsida</taxon>
        <taxon>eudicotyledons</taxon>
        <taxon>Gunneridae</taxon>
        <taxon>Pentapetalae</taxon>
        <taxon>Caryophyllales</taxon>
        <taxon>Chenopodiaceae</taxon>
        <taxon>Chenopodioideae</taxon>
        <taxon>Anserineae</taxon>
        <taxon>Spinacia</taxon>
    </lineage>
</organism>
<dbReference type="SMART" id="SM00297">
    <property type="entry name" value="BROMO"/>
    <property type="match status" value="1"/>
</dbReference>
<dbReference type="PROSITE" id="PS00633">
    <property type="entry name" value="BROMODOMAIN_1"/>
    <property type="match status" value="1"/>
</dbReference>
<feature type="compositionally biased region" description="Basic residues" evidence="3">
    <location>
        <begin position="1"/>
        <end position="16"/>
    </location>
</feature>
<proteinExistence type="predicted"/>
<feature type="compositionally biased region" description="Basic and acidic residues" evidence="3">
    <location>
        <begin position="648"/>
        <end position="671"/>
    </location>
</feature>
<dbReference type="KEGG" id="soe:110799586"/>
<dbReference type="PROSITE" id="PS50014">
    <property type="entry name" value="BROMODOMAIN_2"/>
    <property type="match status" value="1"/>
</dbReference>
<feature type="domain" description="Bromo" evidence="4">
    <location>
        <begin position="415"/>
        <end position="488"/>
    </location>
</feature>
<accession>A0A9R0J3I7</accession>
<feature type="region of interest" description="Disordered" evidence="3">
    <location>
        <begin position="1"/>
        <end position="58"/>
    </location>
</feature>
<feature type="region of interest" description="Disordered" evidence="3">
    <location>
        <begin position="563"/>
        <end position="671"/>
    </location>
</feature>
<dbReference type="RefSeq" id="XP_021860557.2">
    <property type="nucleotide sequence ID" value="XM_022004865.2"/>
</dbReference>
<evidence type="ECO:0000256" key="1">
    <source>
        <dbReference type="ARBA" id="ARBA00023117"/>
    </source>
</evidence>
<sequence>MKRKRGHKKGKSKKLKLQSPATAEFPNNDVESVNTEENNSGSEEVEENNEVEQESKATVEAAVSPIKVVEKPPLPPPKVFQRPPPTAVYGRVKLKLKKTTPKPPTVEPQVVIAASESQIRSDAGKSSEVVSVVDNKEDEVVVVGEKMEESSKKSGIIKIVSSKTWSPPVPVDKESGEISASEDSSKIVSLKSSSPPTLSSCSLAPDGRESGGTMVSLKSPIGEESGTVVCLKSTSIPVLVGEESSKIVSSKTTSPPAFSGKESSTIVSLKTSSSPAHGGKESGTIVSLEGSSPPALVGKENGKILFSTTSSSPAVGSKEGGKIVILKSPPSPTATVVSLKSSSPPALGSKGSGKIVFLKSSSPPPASGKESGVNGFSLEEEENKTDEHQVRKPQREVKYNKEELEASIEVIKKVMKMDTAEPFNVPVDPIKLGIPDYFDVIDTPMDFGTIRNNLENGTKYMDSEDVYKDVQYIWDNCFKYNNKGDYIVDLMKRVKKNFMKYWMAAGLYTEQTKKIKGEESSPLDESMTTGHGKKLKKGKGVKRHKDDCLCAICIMKRRRREREAREAQMSRELGGQVTSPQIKASKTGLPEEYKQEEISHAESPVETSSYMETSPDGDIDVEMEDGETRPDAVAPQHNNDQKLVANRADLHDKSDRSGDISEKSVQSDKGDAELYSYHEANGLDESGSRLKTNAHNQLLLQPEGQTAGYLQHRHELLEMEKKHQKLRMLDTFRDLENPRILGLCGTLFPNNVQTIWNGANSLVRCQRSCHGRGIHDAVGSFMNLPSKSASFLK</sequence>
<dbReference type="Gene3D" id="1.20.920.10">
    <property type="entry name" value="Bromodomain-like"/>
    <property type="match status" value="1"/>
</dbReference>
<feature type="compositionally biased region" description="Low complexity" evidence="3">
    <location>
        <begin position="186"/>
        <end position="205"/>
    </location>
</feature>
<feature type="compositionally biased region" description="Low complexity" evidence="3">
    <location>
        <begin position="263"/>
        <end position="274"/>
    </location>
</feature>
<dbReference type="InterPro" id="IPR036427">
    <property type="entry name" value="Bromodomain-like_sf"/>
</dbReference>
<evidence type="ECO:0000313" key="5">
    <source>
        <dbReference type="Proteomes" id="UP000813463"/>
    </source>
</evidence>
<dbReference type="InterPro" id="IPR001487">
    <property type="entry name" value="Bromodomain"/>
</dbReference>
<evidence type="ECO:0000313" key="6">
    <source>
        <dbReference type="RefSeq" id="XP_021860557.2"/>
    </source>
</evidence>
<keyword evidence="1 2" id="KW-0103">Bromodomain</keyword>